<dbReference type="GO" id="GO:0016020">
    <property type="term" value="C:membrane"/>
    <property type="evidence" value="ECO:0007669"/>
    <property type="project" value="InterPro"/>
</dbReference>
<dbReference type="InterPro" id="IPR014001">
    <property type="entry name" value="Helicase_ATP-bd"/>
</dbReference>
<reference evidence="5" key="1">
    <citation type="submission" date="2021-02" db="EMBL/GenBank/DDBJ databases">
        <authorList>
            <person name="Nowell W R."/>
        </authorList>
    </citation>
    <scope>NUCLEOTIDE SEQUENCE</scope>
</reference>
<proteinExistence type="predicted"/>
<evidence type="ECO:0000313" key="5">
    <source>
        <dbReference type="EMBL" id="CAF1611697.1"/>
    </source>
</evidence>
<dbReference type="EMBL" id="CAJNOQ010038193">
    <property type="protein sequence ID" value="CAF1611697.1"/>
    <property type="molecule type" value="Genomic_DNA"/>
</dbReference>
<dbReference type="InterPro" id="IPR014018">
    <property type="entry name" value="SecA_motor_DEAD"/>
</dbReference>
<evidence type="ECO:0000259" key="3">
    <source>
        <dbReference type="PROSITE" id="PS51192"/>
    </source>
</evidence>
<gene>
    <name evidence="5" type="ORF">GPM918_LOCUS43122</name>
    <name evidence="6" type="ORF">SRO942_LOCUS44526</name>
</gene>
<dbReference type="OrthoDB" id="7553586at2759"/>
<dbReference type="InterPro" id="IPR011115">
    <property type="entry name" value="SecA_DEAD"/>
</dbReference>
<evidence type="ECO:0000313" key="6">
    <source>
        <dbReference type="EMBL" id="CAF4494873.1"/>
    </source>
</evidence>
<keyword evidence="2" id="KW-0811">Translocation</keyword>
<dbReference type="GO" id="GO:0017038">
    <property type="term" value="P:protein import"/>
    <property type="evidence" value="ECO:0007669"/>
    <property type="project" value="InterPro"/>
</dbReference>
<dbReference type="PROSITE" id="PS51192">
    <property type="entry name" value="HELICASE_ATP_BIND_1"/>
    <property type="match status" value="1"/>
</dbReference>
<comment type="caution">
    <text evidence="5">The sequence shown here is derived from an EMBL/GenBank/DDBJ whole genome shotgun (WGS) entry which is preliminary data.</text>
</comment>
<evidence type="ECO:0000259" key="4">
    <source>
        <dbReference type="PROSITE" id="PS51196"/>
    </source>
</evidence>
<dbReference type="InterPro" id="IPR000185">
    <property type="entry name" value="SecA"/>
</dbReference>
<keyword evidence="7" id="KW-1185">Reference proteome</keyword>
<dbReference type="GO" id="GO:0005524">
    <property type="term" value="F:ATP binding"/>
    <property type="evidence" value="ECO:0007669"/>
    <property type="project" value="InterPro"/>
</dbReference>
<protein>
    <submittedName>
        <fullName evidence="5">Uncharacterized protein</fullName>
    </submittedName>
</protein>
<accession>A0A816BTC0</accession>
<dbReference type="PANTHER" id="PTHR30612">
    <property type="entry name" value="SECA INNER MEMBRANE COMPONENT OF SEC PROTEIN SECRETION SYSTEM"/>
    <property type="match status" value="1"/>
</dbReference>
<dbReference type="Gene3D" id="3.40.50.300">
    <property type="entry name" value="P-loop containing nucleotide triphosphate hydrolases"/>
    <property type="match status" value="1"/>
</dbReference>
<keyword evidence="1" id="KW-0653">Protein transport</keyword>
<dbReference type="Proteomes" id="UP000681722">
    <property type="component" value="Unassembled WGS sequence"/>
</dbReference>
<dbReference type="EMBL" id="CAJOBC010104971">
    <property type="protein sequence ID" value="CAF4494873.1"/>
    <property type="molecule type" value="Genomic_DNA"/>
</dbReference>
<feature type="non-terminal residue" evidence="5">
    <location>
        <position position="581"/>
    </location>
</feature>
<feature type="non-terminal residue" evidence="5">
    <location>
        <position position="1"/>
    </location>
</feature>
<evidence type="ECO:0000256" key="1">
    <source>
        <dbReference type="ARBA" id="ARBA00022927"/>
    </source>
</evidence>
<feature type="domain" description="Helicase ATP-binding" evidence="3">
    <location>
        <begin position="452"/>
        <end position="581"/>
    </location>
</feature>
<dbReference type="GO" id="GO:0006605">
    <property type="term" value="P:protein targeting"/>
    <property type="evidence" value="ECO:0007669"/>
    <property type="project" value="InterPro"/>
</dbReference>
<dbReference type="InterPro" id="IPR027417">
    <property type="entry name" value="P-loop_NTPase"/>
</dbReference>
<feature type="domain" description="SecA family profile" evidence="4">
    <location>
        <begin position="361"/>
        <end position="581"/>
    </location>
</feature>
<name>A0A816BTC0_9BILA</name>
<dbReference type="AlphaFoldDB" id="A0A816BTC0"/>
<dbReference type="PROSITE" id="PS51196">
    <property type="entry name" value="SECA_MOTOR_DEAD"/>
    <property type="match status" value="1"/>
</dbReference>
<keyword evidence="1" id="KW-0813">Transport</keyword>
<organism evidence="5 7">
    <name type="scientific">Didymodactylos carnosus</name>
    <dbReference type="NCBI Taxonomy" id="1234261"/>
    <lineage>
        <taxon>Eukaryota</taxon>
        <taxon>Metazoa</taxon>
        <taxon>Spiralia</taxon>
        <taxon>Gnathifera</taxon>
        <taxon>Rotifera</taxon>
        <taxon>Eurotatoria</taxon>
        <taxon>Bdelloidea</taxon>
        <taxon>Philodinida</taxon>
        <taxon>Philodinidae</taxon>
        <taxon>Didymodactylos</taxon>
    </lineage>
</organism>
<dbReference type="SUPFAM" id="SSF52540">
    <property type="entry name" value="P-loop containing nucleoside triphosphate hydrolases"/>
    <property type="match status" value="1"/>
</dbReference>
<evidence type="ECO:0000256" key="2">
    <source>
        <dbReference type="ARBA" id="ARBA00023010"/>
    </source>
</evidence>
<dbReference type="Pfam" id="PF07517">
    <property type="entry name" value="SecA_DEAD"/>
    <property type="match status" value="1"/>
</dbReference>
<sequence length="581" mass="68259">CASVRYLMAYKYDINYQSYIESGYHELSKKENFNSSAEKIHLLWIHKQKVCGIVVNEDYRDLIQAQVKMTKKYLHTLNTELKAESKHDYRQSNVRQTFASFYAIPFQSAIIQWIEGYLVLTNDQTFLQHLNNRFYIDGCHLTPFELQFILLSSAKLQTTYRCTIEFLLLLSSSVSQGYRFHDTKIYHGIQLIESARHKALFAIKLNEHEESIDIDQIYKLILMLQHSSDGSEQLENMTLYEWIDIANKQKWSEIGALIKKYGDVGYYLGYLDDHGRKDEERRMRQVFDRVQYIPEILIAKISQFIVNAEVNADEHYFNTLQLLLELGNDFSDLEVNSEKRPYLITCECEQQKFIKFIEQRNPRVYQALLPNSERTVDEMINLVTGLHDITEESKQTRQYEVKRIGNMAKTLQKNNKNDKTLSESMRLLLEYDDYLEELHHIRLRPTQKMAILYAVENEKNVLEQVNTGEGKSYIIAAIAIIRCKIRYKYVDIITSSPVLAQRDADVMRSLYAKFNLTVGHNCDEDVEKRKKAYESHIVYGDIARFQRDYLLHTFYKKNVLGDRTRDAVVVDEVDNMLLDNG</sequence>
<evidence type="ECO:0000313" key="7">
    <source>
        <dbReference type="Proteomes" id="UP000663829"/>
    </source>
</evidence>
<dbReference type="Proteomes" id="UP000663829">
    <property type="component" value="Unassembled WGS sequence"/>
</dbReference>
<dbReference type="GO" id="GO:0006886">
    <property type="term" value="P:intracellular protein transport"/>
    <property type="evidence" value="ECO:0007669"/>
    <property type="project" value="InterPro"/>
</dbReference>
<dbReference type="PANTHER" id="PTHR30612:SF0">
    <property type="entry name" value="CHLOROPLAST PROTEIN-TRANSPORTING ATPASE"/>
    <property type="match status" value="1"/>
</dbReference>